<proteinExistence type="predicted"/>
<gene>
    <name evidence="1" type="ORF">INT48_007637</name>
</gene>
<dbReference type="Proteomes" id="UP000613177">
    <property type="component" value="Unassembled WGS sequence"/>
</dbReference>
<sequence>MVPPTRYDKQEKSDNTFYETWKSFLDDAESNKDLHKYSPEKNGVLRFAHKPTPRPSMSNSSNELKSFIDALINKTSIDLEENREDTINLKKYKSECRFIKKIFSVMLTVNKKLPSMTYFEAVFNLSLLYPCISATVTFLQNASKLES</sequence>
<evidence type="ECO:0000313" key="2">
    <source>
        <dbReference type="Proteomes" id="UP000613177"/>
    </source>
</evidence>
<dbReference type="EMBL" id="JAEPRE010000086">
    <property type="protein sequence ID" value="KAG2233217.1"/>
    <property type="molecule type" value="Genomic_DNA"/>
</dbReference>
<protein>
    <submittedName>
        <fullName evidence="1">Uncharacterized protein</fullName>
    </submittedName>
</protein>
<name>A0A8H7SRX9_9FUNG</name>
<comment type="caution">
    <text evidence="1">The sequence shown here is derived from an EMBL/GenBank/DDBJ whole genome shotgun (WGS) entry which is preliminary data.</text>
</comment>
<organism evidence="1 2">
    <name type="scientific">Thamnidium elegans</name>
    <dbReference type="NCBI Taxonomy" id="101142"/>
    <lineage>
        <taxon>Eukaryota</taxon>
        <taxon>Fungi</taxon>
        <taxon>Fungi incertae sedis</taxon>
        <taxon>Mucoromycota</taxon>
        <taxon>Mucoromycotina</taxon>
        <taxon>Mucoromycetes</taxon>
        <taxon>Mucorales</taxon>
        <taxon>Mucorineae</taxon>
        <taxon>Mucoraceae</taxon>
        <taxon>Thamnidium</taxon>
    </lineage>
</organism>
<keyword evidence="2" id="KW-1185">Reference proteome</keyword>
<reference evidence="1" key="1">
    <citation type="submission" date="2021-01" db="EMBL/GenBank/DDBJ databases">
        <title>Metabolic potential, ecology and presence of endohyphal bacteria is reflected in genomic diversity of Mucoromycotina.</title>
        <authorList>
            <person name="Muszewska A."/>
            <person name="Okrasinska A."/>
            <person name="Steczkiewicz K."/>
            <person name="Drgas O."/>
            <person name="Orlowska M."/>
            <person name="Perlinska-Lenart U."/>
            <person name="Aleksandrzak-Piekarczyk T."/>
            <person name="Szatraj K."/>
            <person name="Zielenkiewicz U."/>
            <person name="Pilsyk S."/>
            <person name="Malc E."/>
            <person name="Mieczkowski P."/>
            <person name="Kruszewska J.S."/>
            <person name="Biernat P."/>
            <person name="Pawlowska J."/>
        </authorList>
    </citation>
    <scope>NUCLEOTIDE SEQUENCE</scope>
    <source>
        <strain evidence="1">WA0000018081</strain>
    </source>
</reference>
<accession>A0A8H7SRX9</accession>
<evidence type="ECO:0000313" key="1">
    <source>
        <dbReference type="EMBL" id="KAG2233217.1"/>
    </source>
</evidence>
<dbReference type="OrthoDB" id="2287236at2759"/>
<dbReference type="AlphaFoldDB" id="A0A8H7SRX9"/>